<dbReference type="AlphaFoldDB" id="A0A439DGU2"/>
<protein>
    <submittedName>
        <fullName evidence="2">Uncharacterized protein</fullName>
    </submittedName>
</protein>
<feature type="region of interest" description="Disordered" evidence="1">
    <location>
        <begin position="181"/>
        <end position="200"/>
    </location>
</feature>
<evidence type="ECO:0000313" key="3">
    <source>
        <dbReference type="Proteomes" id="UP000286045"/>
    </source>
</evidence>
<evidence type="ECO:0000313" key="2">
    <source>
        <dbReference type="EMBL" id="RWA13604.1"/>
    </source>
</evidence>
<dbReference type="SUPFAM" id="SSF48403">
    <property type="entry name" value="Ankyrin repeat"/>
    <property type="match status" value="1"/>
</dbReference>
<accession>A0A439DGU2</accession>
<reference evidence="2 3" key="1">
    <citation type="submission" date="2018-12" db="EMBL/GenBank/DDBJ databases">
        <title>Draft genome sequence of Xylaria grammica IHI A82.</title>
        <authorList>
            <person name="Buettner E."/>
            <person name="Kellner H."/>
        </authorList>
    </citation>
    <scope>NUCLEOTIDE SEQUENCE [LARGE SCALE GENOMIC DNA]</scope>
    <source>
        <strain evidence="2 3">IHI A82</strain>
    </source>
</reference>
<comment type="caution">
    <text evidence="2">The sequence shown here is derived from an EMBL/GenBank/DDBJ whole genome shotgun (WGS) entry which is preliminary data.</text>
</comment>
<evidence type="ECO:0000256" key="1">
    <source>
        <dbReference type="SAM" id="MobiDB-lite"/>
    </source>
</evidence>
<keyword evidence="3" id="KW-1185">Reference proteome</keyword>
<dbReference type="InterPro" id="IPR036770">
    <property type="entry name" value="Ankyrin_rpt-contain_sf"/>
</dbReference>
<sequence>MLDEKDAYSETPLGCACLLGYTTSTELLLASGSYLSPSHISRAHVSCRDALLTALKQRRSKLKLLALDTLGEMDAGRLGLHEDIILDSRAIEVRELLQGKGIGIPLSMFVQDDAGSVYHHCYHSGDHPSTDILEKLWTLGFRDVNSFDMDGNVPLEFCRSDLEQARWLIEHGGDYWTPLTKRQASTNQSTKRSNGPATPAHEIMCSIGRTEKQTNKDLETRRWLLEKLLQVRVGDACSCPCTIGGCVPLKTYFDSRFRHPCSRNGISLPRDSAWKWMTFIQAYQPYLSERDLITTVRRATFDALELIHTCCSHGKGPLYDPTEIDEIDEIHSEQKSLLSLFTDLLVEFERFAYDDQSGRPLITSDPEEFWERRWLPRIMETRDRLDGNELTEGEISAGEAIGVVWGPQPPPKTERVVKPKRAITPEYIMGEIEKIMNE</sequence>
<name>A0A439DGU2_9PEZI</name>
<dbReference type="EMBL" id="RYZI01000023">
    <property type="protein sequence ID" value="RWA13604.1"/>
    <property type="molecule type" value="Genomic_DNA"/>
</dbReference>
<proteinExistence type="predicted"/>
<feature type="compositionally biased region" description="Polar residues" evidence="1">
    <location>
        <begin position="181"/>
        <end position="196"/>
    </location>
</feature>
<organism evidence="2 3">
    <name type="scientific">Xylaria grammica</name>
    <dbReference type="NCBI Taxonomy" id="363999"/>
    <lineage>
        <taxon>Eukaryota</taxon>
        <taxon>Fungi</taxon>
        <taxon>Dikarya</taxon>
        <taxon>Ascomycota</taxon>
        <taxon>Pezizomycotina</taxon>
        <taxon>Sordariomycetes</taxon>
        <taxon>Xylariomycetidae</taxon>
        <taxon>Xylariales</taxon>
        <taxon>Xylariaceae</taxon>
        <taxon>Xylaria</taxon>
    </lineage>
</organism>
<dbReference type="Proteomes" id="UP000286045">
    <property type="component" value="Unassembled WGS sequence"/>
</dbReference>
<dbReference type="Gene3D" id="1.25.40.20">
    <property type="entry name" value="Ankyrin repeat-containing domain"/>
    <property type="match status" value="1"/>
</dbReference>
<gene>
    <name evidence="2" type="ORF">EKO27_g1523</name>
</gene>